<reference evidence="1" key="1">
    <citation type="submission" date="2019-04" db="EMBL/GenBank/DDBJ databases">
        <title>Microbes associate with the intestines of laboratory mice.</title>
        <authorList>
            <person name="Navarre W."/>
            <person name="Wong E."/>
            <person name="Huang K."/>
            <person name="Tropini C."/>
            <person name="Ng K."/>
            <person name="Yu B."/>
        </authorList>
    </citation>
    <scope>NUCLEOTIDE SEQUENCE</scope>
    <source>
        <strain evidence="1">NM04_E33</strain>
    </source>
</reference>
<protein>
    <submittedName>
        <fullName evidence="1">Uncharacterized protein</fullName>
    </submittedName>
</protein>
<comment type="caution">
    <text evidence="1">The sequence shown here is derived from an EMBL/GenBank/DDBJ whole genome shotgun (WGS) entry which is preliminary data.</text>
</comment>
<gene>
    <name evidence="1" type="ORF">E5331_01050</name>
</gene>
<organism evidence="1 2">
    <name type="scientific">Lepagella muris</name>
    <dbReference type="NCBI Taxonomy" id="3032870"/>
    <lineage>
        <taxon>Bacteria</taxon>
        <taxon>Pseudomonadati</taxon>
        <taxon>Bacteroidota</taxon>
        <taxon>Bacteroidia</taxon>
        <taxon>Bacteroidales</taxon>
        <taxon>Muribaculaceae</taxon>
        <taxon>Lepagella</taxon>
    </lineage>
</organism>
<proteinExistence type="predicted"/>
<dbReference type="Proteomes" id="UP000306319">
    <property type="component" value="Unassembled WGS sequence"/>
</dbReference>
<dbReference type="EMBL" id="SRYB01000001">
    <property type="protein sequence ID" value="TGY80999.1"/>
    <property type="molecule type" value="Genomic_DNA"/>
</dbReference>
<evidence type="ECO:0000313" key="1">
    <source>
        <dbReference type="EMBL" id="TGY80999.1"/>
    </source>
</evidence>
<name>A0AC61RIJ2_9BACT</name>
<keyword evidence="2" id="KW-1185">Reference proteome</keyword>
<accession>A0AC61RIJ2</accession>
<sequence>MLNDMIIRRNEIHKLDLDGKVVGVTSGCFDLLHFYHLRYLEKCKAQCDFLIVGVDSDTLVNRNKNKVPMIPEHHRIAMVDALKCVDAVFQMDEIKNIEDFYPIANKVFKNSDTIYGKKVEINNNITAELVIVPDIEEVYSTSELINKIRKEDT</sequence>
<evidence type="ECO:0000313" key="2">
    <source>
        <dbReference type="Proteomes" id="UP000306319"/>
    </source>
</evidence>